<dbReference type="SUPFAM" id="SSF53383">
    <property type="entry name" value="PLP-dependent transferases"/>
    <property type="match status" value="1"/>
</dbReference>
<comment type="cofactor">
    <cofactor evidence="1">
        <name>pyridoxal 5'-phosphate</name>
        <dbReference type="ChEBI" id="CHEBI:597326"/>
    </cofactor>
</comment>
<evidence type="ECO:0000256" key="6">
    <source>
        <dbReference type="ARBA" id="ARBA00023004"/>
    </source>
</evidence>
<dbReference type="InterPro" id="IPR016454">
    <property type="entry name" value="Cysteine_dSase"/>
</dbReference>
<evidence type="ECO:0000256" key="4">
    <source>
        <dbReference type="ARBA" id="ARBA00022723"/>
    </source>
</evidence>
<keyword evidence="11" id="KW-1185">Reference proteome</keyword>
<dbReference type="EMBL" id="JASJEX010000001">
    <property type="protein sequence ID" value="MDJ1128936.1"/>
    <property type="molecule type" value="Genomic_DNA"/>
</dbReference>
<dbReference type="PIRSF" id="PIRSF005572">
    <property type="entry name" value="NifS"/>
    <property type="match status" value="1"/>
</dbReference>
<evidence type="ECO:0000256" key="2">
    <source>
        <dbReference type="ARBA" id="ARBA00006490"/>
    </source>
</evidence>
<keyword evidence="3" id="KW-0808">Transferase</keyword>
<evidence type="ECO:0000313" key="11">
    <source>
        <dbReference type="Proteomes" id="UP001431693"/>
    </source>
</evidence>
<keyword evidence="4" id="KW-0479">Metal-binding</keyword>
<comment type="caution">
    <text evidence="10">The sequence shown here is derived from an EMBL/GenBank/DDBJ whole genome shotgun (WGS) entry which is preliminary data.</text>
</comment>
<evidence type="ECO:0000256" key="1">
    <source>
        <dbReference type="ARBA" id="ARBA00001933"/>
    </source>
</evidence>
<dbReference type="PANTHER" id="PTHR11601">
    <property type="entry name" value="CYSTEINE DESULFURYLASE FAMILY MEMBER"/>
    <property type="match status" value="1"/>
</dbReference>
<dbReference type="InterPro" id="IPR015421">
    <property type="entry name" value="PyrdxlP-dep_Trfase_major"/>
</dbReference>
<dbReference type="Gene3D" id="3.90.1150.10">
    <property type="entry name" value="Aspartate Aminotransferase, domain 1"/>
    <property type="match status" value="1"/>
</dbReference>
<dbReference type="Pfam" id="PF00266">
    <property type="entry name" value="Aminotran_5"/>
    <property type="match status" value="1"/>
</dbReference>
<dbReference type="PANTHER" id="PTHR11601:SF34">
    <property type="entry name" value="CYSTEINE DESULFURASE"/>
    <property type="match status" value="1"/>
</dbReference>
<evidence type="ECO:0000256" key="5">
    <source>
        <dbReference type="ARBA" id="ARBA00022898"/>
    </source>
</evidence>
<evidence type="ECO:0000259" key="9">
    <source>
        <dbReference type="Pfam" id="PF00266"/>
    </source>
</evidence>
<dbReference type="InterPro" id="IPR015424">
    <property type="entry name" value="PyrdxlP-dep_Trfase"/>
</dbReference>
<dbReference type="InterPro" id="IPR015422">
    <property type="entry name" value="PyrdxlP-dep_Trfase_small"/>
</dbReference>
<accession>A0ABT6ZJW1</accession>
<gene>
    <name evidence="10" type="ORF">QJ043_02410</name>
</gene>
<dbReference type="InterPro" id="IPR000192">
    <property type="entry name" value="Aminotrans_V_dom"/>
</dbReference>
<proteinExistence type="inferred from homology"/>
<evidence type="ECO:0000256" key="3">
    <source>
        <dbReference type="ARBA" id="ARBA00022679"/>
    </source>
</evidence>
<keyword evidence="7" id="KW-0411">Iron-sulfur</keyword>
<comment type="catalytic activity">
    <reaction evidence="8">
        <text>(sulfur carrier)-H + L-cysteine = (sulfur carrier)-SH + L-alanine</text>
        <dbReference type="Rhea" id="RHEA:43892"/>
        <dbReference type="Rhea" id="RHEA-COMP:14737"/>
        <dbReference type="Rhea" id="RHEA-COMP:14739"/>
        <dbReference type="ChEBI" id="CHEBI:29917"/>
        <dbReference type="ChEBI" id="CHEBI:35235"/>
        <dbReference type="ChEBI" id="CHEBI:57972"/>
        <dbReference type="ChEBI" id="CHEBI:64428"/>
        <dbReference type="EC" id="2.8.1.7"/>
    </reaction>
</comment>
<protein>
    <submittedName>
        <fullName evidence="10">Cysteine desulfurase family protein</fullName>
    </submittedName>
</protein>
<dbReference type="RefSeq" id="WP_283712571.1">
    <property type="nucleotide sequence ID" value="NZ_JASJEW010000001.1"/>
</dbReference>
<reference evidence="10" key="1">
    <citation type="submission" date="2023-05" db="EMBL/GenBank/DDBJ databases">
        <title>[olsenella] sp. nov., isolated from a pig farm feces dump.</title>
        <authorList>
            <person name="Chang Y.-H."/>
        </authorList>
    </citation>
    <scope>NUCLEOTIDE SEQUENCE</scope>
    <source>
        <strain evidence="10">YH-ols2217</strain>
    </source>
</reference>
<evidence type="ECO:0000256" key="7">
    <source>
        <dbReference type="ARBA" id="ARBA00023014"/>
    </source>
</evidence>
<evidence type="ECO:0000313" key="10">
    <source>
        <dbReference type="EMBL" id="MDJ1128936.1"/>
    </source>
</evidence>
<dbReference type="Proteomes" id="UP001431693">
    <property type="component" value="Unassembled WGS sequence"/>
</dbReference>
<keyword evidence="6" id="KW-0408">Iron</keyword>
<name>A0ABT6ZJW1_9ACTN</name>
<sequence>MSRPVYLDYAASAPLRPEAVAAEGAYRALPCAAANPNSLHTLGRQAATELERARRSVARSLGGGFRPADVVFTGGGTEADNLAVIGMAEGARERDRGRTRVVLSAIEHDAVLDLVAPLKQRGFAVSLGSPGRDGRVTGDAVAELLDPDVALVSVMAANNETGAVQPVRELGDAAHRAGALFHVDAIQAFGRVPLDLASADAVSVAGHKIGAPVGTAFLALRARAPFWPQAFGGGQERGVRPGTQDVAGAVALAAAVQTVCQHLEATRATVAERARRLEDRLCSVEGVEPSVTLPWEHRLPGIVSVLVDGLESEGLVLALDQAGYEVSAGSACSSGSLEPSHVLTAMGIPRDRAFGSLRISFDERVPEEDLERFSEAFAEVVTRLRSRERR</sequence>
<feature type="domain" description="Aminotransferase class V" evidence="9">
    <location>
        <begin position="5"/>
        <end position="373"/>
    </location>
</feature>
<evidence type="ECO:0000256" key="8">
    <source>
        <dbReference type="ARBA" id="ARBA00050776"/>
    </source>
</evidence>
<keyword evidence="5" id="KW-0663">Pyridoxal phosphate</keyword>
<dbReference type="Gene3D" id="1.10.260.50">
    <property type="match status" value="1"/>
</dbReference>
<organism evidence="10 11">
    <name type="scientific">Kribbibacterium absianum</name>
    <dbReference type="NCBI Taxonomy" id="3044210"/>
    <lineage>
        <taxon>Bacteria</taxon>
        <taxon>Bacillati</taxon>
        <taxon>Actinomycetota</taxon>
        <taxon>Coriobacteriia</taxon>
        <taxon>Coriobacteriales</taxon>
        <taxon>Kribbibacteriaceae</taxon>
        <taxon>Kribbibacterium</taxon>
    </lineage>
</organism>
<dbReference type="Gene3D" id="3.40.640.10">
    <property type="entry name" value="Type I PLP-dependent aspartate aminotransferase-like (Major domain)"/>
    <property type="match status" value="1"/>
</dbReference>
<comment type="similarity">
    <text evidence="2">Belongs to the class-V pyridoxal-phosphate-dependent aminotransferase family. NifS/IscS subfamily.</text>
</comment>